<dbReference type="Pfam" id="PF11553">
    <property type="entry name" value="DUF3231"/>
    <property type="match status" value="2"/>
</dbReference>
<accession>A0ABU6MJV6</accession>
<proteinExistence type="predicted"/>
<name>A0ABU6MJV6_9BACI</name>
<evidence type="ECO:0000313" key="1">
    <source>
        <dbReference type="EMBL" id="MED1203522.1"/>
    </source>
</evidence>
<dbReference type="InterPro" id="IPR021617">
    <property type="entry name" value="DUF3231"/>
</dbReference>
<sequence length="331" mass="38005">MKNKEIRLTSSEITGLWTQYIQTTMSTCISKHVIATSKDPETISLFKFTLGLSNKHIKKIESIFESEKLELPQGFTEEDVNLNAPPLFTAKFWLIYIHDMTMHGLAGYTLSFSVAARKDIRDHFYECINDTMDLYNKSIDILLSKDIYQRSPYFSTENKSKPITEMKYFLEIFGNKRPLNSMETGNIYFNLKKSIVTKTLINGFKQVIHDSEIHEFLDHCLKAISKNIDVFTSVLAEENLHTPNLLDGEYTNSNVAPFSEKLMTFHIGFLFHLASTYYASAMVTSMRIDIIGHCDAAIIRDLKIISFFGKLMLKKGWIESLPLADDRKELS</sequence>
<dbReference type="EMBL" id="JARMAB010000013">
    <property type="protein sequence ID" value="MED1203522.1"/>
    <property type="molecule type" value="Genomic_DNA"/>
</dbReference>
<protein>
    <submittedName>
        <fullName evidence="1">DUF3231 family protein</fullName>
    </submittedName>
</protein>
<dbReference type="RefSeq" id="WP_066271116.1">
    <property type="nucleotide sequence ID" value="NZ_JARMAB010000013.1"/>
</dbReference>
<reference evidence="1 2" key="1">
    <citation type="submission" date="2023-03" db="EMBL/GenBank/DDBJ databases">
        <title>Bacillus Genome Sequencing.</title>
        <authorList>
            <person name="Dunlap C."/>
        </authorList>
    </citation>
    <scope>NUCLEOTIDE SEQUENCE [LARGE SCALE GENOMIC DNA]</scope>
    <source>
        <strain evidence="1 2">B-23453</strain>
    </source>
</reference>
<dbReference type="Gene3D" id="1.20.1260.10">
    <property type="match status" value="2"/>
</dbReference>
<comment type="caution">
    <text evidence="1">The sequence shown here is derived from an EMBL/GenBank/DDBJ whole genome shotgun (WGS) entry which is preliminary data.</text>
</comment>
<organism evidence="1 2">
    <name type="scientific">Heyndrickxia acidicola</name>
    <dbReference type="NCBI Taxonomy" id="209389"/>
    <lineage>
        <taxon>Bacteria</taxon>
        <taxon>Bacillati</taxon>
        <taxon>Bacillota</taxon>
        <taxon>Bacilli</taxon>
        <taxon>Bacillales</taxon>
        <taxon>Bacillaceae</taxon>
        <taxon>Heyndrickxia</taxon>
    </lineage>
</organism>
<evidence type="ECO:0000313" key="2">
    <source>
        <dbReference type="Proteomes" id="UP001341444"/>
    </source>
</evidence>
<keyword evidence="2" id="KW-1185">Reference proteome</keyword>
<gene>
    <name evidence="1" type="ORF">P4T90_10585</name>
</gene>
<dbReference type="InterPro" id="IPR012347">
    <property type="entry name" value="Ferritin-like"/>
</dbReference>
<dbReference type="Proteomes" id="UP001341444">
    <property type="component" value="Unassembled WGS sequence"/>
</dbReference>